<accession>A0AAD8PN06</accession>
<evidence type="ECO:0000256" key="1">
    <source>
        <dbReference type="SAM" id="MobiDB-lite"/>
    </source>
</evidence>
<name>A0AAD8PN06_9PEZI</name>
<dbReference type="InterPro" id="IPR000719">
    <property type="entry name" value="Prot_kinase_dom"/>
</dbReference>
<evidence type="ECO:0000313" key="3">
    <source>
        <dbReference type="EMBL" id="KAK1572722.1"/>
    </source>
</evidence>
<feature type="domain" description="Protein kinase" evidence="2">
    <location>
        <begin position="155"/>
        <end position="478"/>
    </location>
</feature>
<proteinExistence type="predicted"/>
<protein>
    <submittedName>
        <fullName evidence="3">Kinase-like domain-containing protein</fullName>
    </submittedName>
</protein>
<dbReference type="InterPro" id="IPR011009">
    <property type="entry name" value="Kinase-like_dom_sf"/>
</dbReference>
<keyword evidence="4" id="KW-1185">Reference proteome</keyword>
<organism evidence="3 4">
    <name type="scientific">Colletotrichum navitas</name>
    <dbReference type="NCBI Taxonomy" id="681940"/>
    <lineage>
        <taxon>Eukaryota</taxon>
        <taxon>Fungi</taxon>
        <taxon>Dikarya</taxon>
        <taxon>Ascomycota</taxon>
        <taxon>Pezizomycotina</taxon>
        <taxon>Sordariomycetes</taxon>
        <taxon>Hypocreomycetidae</taxon>
        <taxon>Glomerellales</taxon>
        <taxon>Glomerellaceae</taxon>
        <taxon>Colletotrichum</taxon>
        <taxon>Colletotrichum graminicola species complex</taxon>
    </lineage>
</organism>
<dbReference type="Proteomes" id="UP001230504">
    <property type="component" value="Unassembled WGS sequence"/>
</dbReference>
<keyword evidence="3" id="KW-0418">Kinase</keyword>
<dbReference type="Gene3D" id="1.10.510.10">
    <property type="entry name" value="Transferase(Phosphotransferase) domain 1"/>
    <property type="match status" value="1"/>
</dbReference>
<feature type="region of interest" description="Disordered" evidence="1">
    <location>
        <begin position="361"/>
        <end position="384"/>
    </location>
</feature>
<evidence type="ECO:0000313" key="4">
    <source>
        <dbReference type="Proteomes" id="UP001230504"/>
    </source>
</evidence>
<dbReference type="PANTHER" id="PTHR23257">
    <property type="entry name" value="SERINE-THREONINE PROTEIN KINASE"/>
    <property type="match status" value="1"/>
</dbReference>
<dbReference type="PROSITE" id="PS50011">
    <property type="entry name" value="PROTEIN_KINASE_DOM"/>
    <property type="match status" value="1"/>
</dbReference>
<dbReference type="GeneID" id="85443332"/>
<dbReference type="EMBL" id="JAHLJV010000105">
    <property type="protein sequence ID" value="KAK1572722.1"/>
    <property type="molecule type" value="Genomic_DNA"/>
</dbReference>
<keyword evidence="3" id="KW-0808">Transferase</keyword>
<dbReference type="Pfam" id="PF00069">
    <property type="entry name" value="Pkinase"/>
    <property type="match status" value="1"/>
</dbReference>
<sequence>MGPMRLLLFPKPALPAPYSTGNPHKLDEEKKRKESLACYCHIGWNIPILRALVNTQSQSSASMEGITPSGIHSAIIHLTDLPKVMEPSIDSLRTAALLDKLGYLIGRWPSLKNPSALEYRRETATQRKMTRYSTVAAKTEPSLWDHYTHQLTHFDRFVSLLGKDGQPARFETVDIADLTTIQFLPGKTGARIVTKKSSGASPSEKFVFKGMDFDRYKKDSADFRQHQETTLLHEIRTLHALPAHPNIMPCPRALVVVRDGDGRDRICGFLQPAMDKDSLDEQVMRANRAGRRIPTALKAKWCYQMALAIRHTHRDAGTFHMDLKPGNILVDDYDNLRLIDWEQSGFSMFTHPPEVTVDQEAEEPAGTGTGTARPRILYNPRTGPPRKNQKWGFPDWNVLPEWKATCPRAAELAEVFSLGRTMWMLLEQVEQSADPTIWTSVASDIPREWKNMVMRCVERDPNNRPELDEVVDFWRRQL</sequence>
<dbReference type="GO" id="GO:0004672">
    <property type="term" value="F:protein kinase activity"/>
    <property type="evidence" value="ECO:0007669"/>
    <property type="project" value="InterPro"/>
</dbReference>
<dbReference type="GO" id="GO:0005524">
    <property type="term" value="F:ATP binding"/>
    <property type="evidence" value="ECO:0007669"/>
    <property type="project" value="InterPro"/>
</dbReference>
<evidence type="ECO:0000259" key="2">
    <source>
        <dbReference type="PROSITE" id="PS50011"/>
    </source>
</evidence>
<dbReference type="GO" id="GO:0005737">
    <property type="term" value="C:cytoplasm"/>
    <property type="evidence" value="ECO:0007669"/>
    <property type="project" value="TreeGrafter"/>
</dbReference>
<dbReference type="SUPFAM" id="SSF56112">
    <property type="entry name" value="Protein kinase-like (PK-like)"/>
    <property type="match status" value="1"/>
</dbReference>
<dbReference type="GO" id="GO:0007165">
    <property type="term" value="P:signal transduction"/>
    <property type="evidence" value="ECO:0007669"/>
    <property type="project" value="TreeGrafter"/>
</dbReference>
<comment type="caution">
    <text evidence="3">The sequence shown here is derived from an EMBL/GenBank/DDBJ whole genome shotgun (WGS) entry which is preliminary data.</text>
</comment>
<dbReference type="InterPro" id="IPR050167">
    <property type="entry name" value="Ser_Thr_protein_kinase"/>
</dbReference>
<dbReference type="RefSeq" id="XP_060408513.1">
    <property type="nucleotide sequence ID" value="XM_060559092.1"/>
</dbReference>
<gene>
    <name evidence="3" type="ORF">LY79DRAFT_569834</name>
</gene>
<dbReference type="AlphaFoldDB" id="A0AAD8PN06"/>
<dbReference type="SMART" id="SM00220">
    <property type="entry name" value="S_TKc"/>
    <property type="match status" value="1"/>
</dbReference>
<reference evidence="3" key="1">
    <citation type="submission" date="2021-06" db="EMBL/GenBank/DDBJ databases">
        <title>Comparative genomics, transcriptomics and evolutionary studies reveal genomic signatures of adaptation to plant cell wall in hemibiotrophic fungi.</title>
        <authorList>
            <consortium name="DOE Joint Genome Institute"/>
            <person name="Baroncelli R."/>
            <person name="Diaz J.F."/>
            <person name="Benocci T."/>
            <person name="Peng M."/>
            <person name="Battaglia E."/>
            <person name="Haridas S."/>
            <person name="Andreopoulos W."/>
            <person name="Labutti K."/>
            <person name="Pangilinan J."/>
            <person name="Floch G.L."/>
            <person name="Makela M.R."/>
            <person name="Henrissat B."/>
            <person name="Grigoriev I.V."/>
            <person name="Crouch J.A."/>
            <person name="De Vries R.P."/>
            <person name="Sukno S.A."/>
            <person name="Thon M.R."/>
        </authorList>
    </citation>
    <scope>NUCLEOTIDE SEQUENCE</scope>
    <source>
        <strain evidence="3">CBS 125086</strain>
    </source>
</reference>